<dbReference type="PANTHER" id="PTHR21496:SF23">
    <property type="entry name" value="3-PHENYLPROPIONATE_CINNAMIC ACID DIOXYGENASE FERREDOXIN SUBUNIT"/>
    <property type="match status" value="1"/>
</dbReference>
<dbReference type="SUPFAM" id="SSF50022">
    <property type="entry name" value="ISP domain"/>
    <property type="match status" value="1"/>
</dbReference>
<evidence type="ECO:0000313" key="6">
    <source>
        <dbReference type="EMBL" id="MCB4820562.1"/>
    </source>
</evidence>
<accession>A0A9X1IA08</accession>
<keyword evidence="1" id="KW-0001">2Fe-2S</keyword>
<dbReference type="EMBL" id="JAJAQI010000002">
    <property type="protein sequence ID" value="MCB4820562.1"/>
    <property type="molecule type" value="Genomic_DNA"/>
</dbReference>
<evidence type="ECO:0000256" key="4">
    <source>
        <dbReference type="ARBA" id="ARBA00023014"/>
    </source>
</evidence>
<proteinExistence type="predicted"/>
<dbReference type="FunFam" id="2.102.10.10:FF:000021">
    <property type="entry name" value="Ferredoxin, Rieske superfamily"/>
    <property type="match status" value="1"/>
</dbReference>
<dbReference type="GO" id="GO:0046872">
    <property type="term" value="F:metal ion binding"/>
    <property type="evidence" value="ECO:0007669"/>
    <property type="project" value="UniProtKB-KW"/>
</dbReference>
<dbReference type="InterPro" id="IPR017941">
    <property type="entry name" value="Rieske_2Fe-2S"/>
</dbReference>
<keyword evidence="3" id="KW-0408">Iron</keyword>
<organism evidence="6 7">
    <name type="scientific">Roseicella aerolata</name>
    <dbReference type="NCBI Taxonomy" id="2883479"/>
    <lineage>
        <taxon>Bacteria</taxon>
        <taxon>Pseudomonadati</taxon>
        <taxon>Pseudomonadota</taxon>
        <taxon>Alphaproteobacteria</taxon>
        <taxon>Acetobacterales</taxon>
        <taxon>Roseomonadaceae</taxon>
        <taxon>Roseicella</taxon>
    </lineage>
</organism>
<dbReference type="InterPro" id="IPR036922">
    <property type="entry name" value="Rieske_2Fe-2S_sf"/>
</dbReference>
<dbReference type="PROSITE" id="PS51296">
    <property type="entry name" value="RIESKE"/>
    <property type="match status" value="1"/>
</dbReference>
<evidence type="ECO:0000256" key="2">
    <source>
        <dbReference type="ARBA" id="ARBA00022723"/>
    </source>
</evidence>
<keyword evidence="7" id="KW-1185">Reference proteome</keyword>
<gene>
    <name evidence="6" type="ORF">LHA35_02295</name>
</gene>
<dbReference type="AlphaFoldDB" id="A0A9X1IA08"/>
<dbReference type="Pfam" id="PF00355">
    <property type="entry name" value="Rieske"/>
    <property type="match status" value="1"/>
</dbReference>
<dbReference type="Proteomes" id="UP001139311">
    <property type="component" value="Unassembled WGS sequence"/>
</dbReference>
<evidence type="ECO:0000313" key="7">
    <source>
        <dbReference type="Proteomes" id="UP001139311"/>
    </source>
</evidence>
<reference evidence="6" key="1">
    <citation type="submission" date="2021-10" db="EMBL/GenBank/DDBJ databases">
        <title>Roseicella aerolatum sp. nov., isolated from aerosols of e-waste dismantling site.</title>
        <authorList>
            <person name="Qin T."/>
        </authorList>
    </citation>
    <scope>NUCLEOTIDE SEQUENCE</scope>
    <source>
        <strain evidence="6">GB24</strain>
    </source>
</reference>
<dbReference type="PANTHER" id="PTHR21496">
    <property type="entry name" value="FERREDOXIN-RELATED"/>
    <property type="match status" value="1"/>
</dbReference>
<keyword evidence="4" id="KW-0411">Iron-sulfur</keyword>
<dbReference type="GO" id="GO:0051537">
    <property type="term" value="F:2 iron, 2 sulfur cluster binding"/>
    <property type="evidence" value="ECO:0007669"/>
    <property type="project" value="UniProtKB-KW"/>
</dbReference>
<evidence type="ECO:0000256" key="3">
    <source>
        <dbReference type="ARBA" id="ARBA00023004"/>
    </source>
</evidence>
<protein>
    <submittedName>
        <fullName evidence="6">Rieske 2Fe-2S domain-containing protein</fullName>
    </submittedName>
</protein>
<evidence type="ECO:0000256" key="1">
    <source>
        <dbReference type="ARBA" id="ARBA00022714"/>
    </source>
</evidence>
<evidence type="ECO:0000259" key="5">
    <source>
        <dbReference type="PROSITE" id="PS51296"/>
    </source>
</evidence>
<keyword evidence="2" id="KW-0479">Metal-binding</keyword>
<dbReference type="RefSeq" id="WP_226603949.1">
    <property type="nucleotide sequence ID" value="NZ_JAJAQI010000002.1"/>
</dbReference>
<feature type="domain" description="Rieske" evidence="5">
    <location>
        <begin position="4"/>
        <end position="115"/>
    </location>
</feature>
<sequence>MSKHVVATVADLPPGSRKLVTVKGRPIAVFNLGGEFFALINRCPHQGAGLCEGEVTGLVTADGPGTYRLTRPGEIVRCPWHGWEFDIRTGQSWCEPSRIKAKQYPVEVAPGTALVKGPYVAETVGVTVEQDYVVVEV</sequence>
<comment type="caution">
    <text evidence="6">The sequence shown here is derived from an EMBL/GenBank/DDBJ whole genome shotgun (WGS) entry which is preliminary data.</text>
</comment>
<dbReference type="Gene3D" id="2.102.10.10">
    <property type="entry name" value="Rieske [2Fe-2S] iron-sulphur domain"/>
    <property type="match status" value="1"/>
</dbReference>
<name>A0A9X1IA08_9PROT</name>